<dbReference type="Pfam" id="PF04891">
    <property type="entry name" value="NifQ"/>
    <property type="match status" value="1"/>
</dbReference>
<evidence type="ECO:0000313" key="2">
    <source>
        <dbReference type="Proteomes" id="UP001166251"/>
    </source>
</evidence>
<protein>
    <submittedName>
        <fullName evidence="1">Nitrogen fixation protein NifQ</fullName>
    </submittedName>
</protein>
<evidence type="ECO:0000313" key="1">
    <source>
        <dbReference type="EMBL" id="MBW8191959.1"/>
    </source>
</evidence>
<proteinExistence type="predicted"/>
<accession>A0ABS7EHZ1</accession>
<organism evidence="1 2">
    <name type="scientific">Neiella holothuriorum</name>
    <dbReference type="NCBI Taxonomy" id="2870530"/>
    <lineage>
        <taxon>Bacteria</taxon>
        <taxon>Pseudomonadati</taxon>
        <taxon>Pseudomonadota</taxon>
        <taxon>Gammaproteobacteria</taxon>
        <taxon>Alteromonadales</taxon>
        <taxon>Echinimonadaceae</taxon>
        <taxon>Neiella</taxon>
    </lineage>
</organism>
<dbReference type="EMBL" id="JAHZSS010000016">
    <property type="protein sequence ID" value="MBW8191959.1"/>
    <property type="molecule type" value="Genomic_DNA"/>
</dbReference>
<reference evidence="1" key="1">
    <citation type="submission" date="2021-07" db="EMBL/GenBank/DDBJ databases">
        <title>Neiella marina sp. nov., isolated from the intestinal content of sea cucumber Apostichopus japonicus.</title>
        <authorList>
            <person name="Bai X."/>
        </authorList>
    </citation>
    <scope>NUCLEOTIDE SEQUENCE</scope>
    <source>
        <strain evidence="1">126</strain>
    </source>
</reference>
<name>A0ABS7EHZ1_9GAMM</name>
<dbReference type="InterPro" id="IPR006975">
    <property type="entry name" value="NifQ"/>
</dbReference>
<dbReference type="RefSeq" id="WP_220104632.1">
    <property type="nucleotide sequence ID" value="NZ_JAHZSS010000016.1"/>
</dbReference>
<gene>
    <name evidence="1" type="ORF">K0504_13010</name>
</gene>
<comment type="caution">
    <text evidence="1">The sequence shown here is derived from an EMBL/GenBank/DDBJ whole genome shotgun (WGS) entry which is preliminary data.</text>
</comment>
<keyword evidence="2" id="KW-1185">Reference proteome</keyword>
<sequence>MLLTADGDANLSHGGFGSCHGVTRKRFDDDTLLSQHGANQLIAATAKAQLCSVASLPYGLGLEHAAYQELLRQLNHSVLFQLDEAWQVSSGPNKQRAAALAALVNLQLSERNELVTLLMSHLNPAVYHGELVAVIVATASLTPGHLWKSLGLASRAQLRQLLNYFFPQLVAKNDNNMRWKRFFYRCLCEQSGDYVCKAPNCVDCSSYRECFVAE</sequence>
<dbReference type="Proteomes" id="UP001166251">
    <property type="component" value="Unassembled WGS sequence"/>
</dbReference>